<evidence type="ECO:0000313" key="3">
    <source>
        <dbReference type="Proteomes" id="UP000054396"/>
    </source>
</evidence>
<dbReference type="InterPro" id="IPR011008">
    <property type="entry name" value="Dimeric_a/b-barrel"/>
</dbReference>
<dbReference type="GO" id="GO:0004497">
    <property type="term" value="F:monooxygenase activity"/>
    <property type="evidence" value="ECO:0007669"/>
    <property type="project" value="UniProtKB-KW"/>
</dbReference>
<name>A0A0W7WHD4_9RHOB</name>
<keyword evidence="2" id="KW-0560">Oxidoreductase</keyword>
<feature type="domain" description="ABM" evidence="1">
    <location>
        <begin position="2"/>
        <end position="89"/>
    </location>
</feature>
<proteinExistence type="predicted"/>
<dbReference type="AlphaFoldDB" id="A0A0W7WHD4"/>
<keyword evidence="3" id="KW-1185">Reference proteome</keyword>
<dbReference type="OrthoDB" id="9812754at2"/>
<dbReference type="Gene3D" id="3.30.70.100">
    <property type="match status" value="1"/>
</dbReference>
<dbReference type="PANTHER" id="PTHR33336:SF3">
    <property type="entry name" value="ABM DOMAIN-CONTAINING PROTEIN"/>
    <property type="match status" value="1"/>
</dbReference>
<protein>
    <submittedName>
        <fullName evidence="2">Antibiotic biosynthesis monooxygenase</fullName>
    </submittedName>
</protein>
<organism evidence="2 3">
    <name type="scientific">Pseudoponticoccus marisrubri</name>
    <dbReference type="NCBI Taxonomy" id="1685382"/>
    <lineage>
        <taxon>Bacteria</taxon>
        <taxon>Pseudomonadati</taxon>
        <taxon>Pseudomonadota</taxon>
        <taxon>Alphaproteobacteria</taxon>
        <taxon>Rhodobacterales</taxon>
        <taxon>Roseobacteraceae</taxon>
        <taxon>Pseudoponticoccus</taxon>
    </lineage>
</organism>
<gene>
    <name evidence="2" type="ORF">AVJ23_15010</name>
</gene>
<comment type="caution">
    <text evidence="2">The sequence shown here is derived from an EMBL/GenBank/DDBJ whole genome shotgun (WGS) entry which is preliminary data.</text>
</comment>
<dbReference type="Pfam" id="PF03992">
    <property type="entry name" value="ABM"/>
    <property type="match status" value="1"/>
</dbReference>
<evidence type="ECO:0000313" key="2">
    <source>
        <dbReference type="EMBL" id="KUF10048.1"/>
    </source>
</evidence>
<evidence type="ECO:0000259" key="1">
    <source>
        <dbReference type="PROSITE" id="PS51725"/>
    </source>
</evidence>
<dbReference type="EMBL" id="LPXO01000009">
    <property type="protein sequence ID" value="KUF10048.1"/>
    <property type="molecule type" value="Genomic_DNA"/>
</dbReference>
<dbReference type="STRING" id="1685382.AVJ23_15010"/>
<keyword evidence="2" id="KW-0503">Monooxygenase</keyword>
<dbReference type="InterPro" id="IPR050744">
    <property type="entry name" value="AI-2_Isomerase_LsrG"/>
</dbReference>
<dbReference type="PANTHER" id="PTHR33336">
    <property type="entry name" value="QUINOL MONOOXYGENASE YGIN-RELATED"/>
    <property type="match status" value="1"/>
</dbReference>
<dbReference type="RefSeq" id="WP_058863024.1">
    <property type="nucleotide sequence ID" value="NZ_LPXO01000009.1"/>
</dbReference>
<reference evidence="2 3" key="1">
    <citation type="submission" date="2015-12" db="EMBL/GenBank/DDBJ databases">
        <authorList>
            <person name="Shamseldin A."/>
            <person name="Moawad H."/>
            <person name="Abd El-Rahim W.M."/>
            <person name="Sadowsky M.J."/>
        </authorList>
    </citation>
    <scope>NUCLEOTIDE SEQUENCE [LARGE SCALE GENOMIC DNA]</scope>
    <source>
        <strain evidence="2 3">SJ5A-1</strain>
    </source>
</reference>
<dbReference type="SUPFAM" id="SSF54909">
    <property type="entry name" value="Dimeric alpha+beta barrel"/>
    <property type="match status" value="1"/>
</dbReference>
<dbReference type="InterPro" id="IPR007138">
    <property type="entry name" value="ABM_dom"/>
</dbReference>
<dbReference type="GO" id="GO:0005829">
    <property type="term" value="C:cytosol"/>
    <property type="evidence" value="ECO:0007669"/>
    <property type="project" value="TreeGrafter"/>
</dbReference>
<sequence length="94" mass="10400">MFAVTVTLTLHPGTRAAFLPLMTENARRSLADEPGCRQFDICTDGAEQVFLYEIYDSAAAFDAHLDSAHFKAFDAQVAGMIAEKTVTTWDEVIR</sequence>
<dbReference type="Proteomes" id="UP000054396">
    <property type="component" value="Unassembled WGS sequence"/>
</dbReference>
<accession>A0A0W7WHD4</accession>
<dbReference type="PROSITE" id="PS51725">
    <property type="entry name" value="ABM"/>
    <property type="match status" value="1"/>
</dbReference>